<keyword evidence="4" id="KW-0010">Activator</keyword>
<dbReference type="KEGG" id="erl:AOC36_07355"/>
<evidence type="ECO:0000256" key="4">
    <source>
        <dbReference type="ARBA" id="ARBA00023159"/>
    </source>
</evidence>
<feature type="domain" description="PRD" evidence="7">
    <location>
        <begin position="63"/>
        <end position="167"/>
    </location>
</feature>
<dbReference type="SUPFAM" id="SSF63520">
    <property type="entry name" value="PTS-regulatory domain, PRD"/>
    <property type="match status" value="2"/>
</dbReference>
<evidence type="ECO:0000313" key="8">
    <source>
        <dbReference type="EMBL" id="AMC93805.1"/>
    </source>
</evidence>
<dbReference type="Gene3D" id="2.30.24.10">
    <property type="entry name" value="CAT RNA-binding domain"/>
    <property type="match status" value="1"/>
</dbReference>
<evidence type="ECO:0000256" key="1">
    <source>
        <dbReference type="ARBA" id="ARBA00022737"/>
    </source>
</evidence>
<keyword evidence="3" id="KW-0805">Transcription regulation</keyword>
<dbReference type="AlphaFoldDB" id="A0A0X8H0F5"/>
<dbReference type="RefSeq" id="WP_067632932.1">
    <property type="nucleotide sequence ID" value="NZ_CP013213.1"/>
</dbReference>
<feature type="domain" description="PRD" evidence="7">
    <location>
        <begin position="168"/>
        <end position="279"/>
    </location>
</feature>
<organism evidence="8 9">
    <name type="scientific">Erysipelothrix larvae</name>
    <dbReference type="NCBI Taxonomy" id="1514105"/>
    <lineage>
        <taxon>Bacteria</taxon>
        <taxon>Bacillati</taxon>
        <taxon>Bacillota</taxon>
        <taxon>Erysipelotrichia</taxon>
        <taxon>Erysipelotrichales</taxon>
        <taxon>Erysipelotrichaceae</taxon>
        <taxon>Erysipelothrix</taxon>
    </lineage>
</organism>
<evidence type="ECO:0000259" key="7">
    <source>
        <dbReference type="PROSITE" id="PS51372"/>
    </source>
</evidence>
<dbReference type="GO" id="GO:0045893">
    <property type="term" value="P:positive regulation of DNA-templated transcription"/>
    <property type="evidence" value="ECO:0007669"/>
    <property type="project" value="InterPro"/>
</dbReference>
<keyword evidence="9" id="KW-1185">Reference proteome</keyword>
<dbReference type="PROSITE" id="PS00654">
    <property type="entry name" value="PRD_1"/>
    <property type="match status" value="1"/>
</dbReference>
<name>A0A0X8H0F5_9FIRM</name>
<reference evidence="8 9" key="1">
    <citation type="submission" date="2015-10" db="EMBL/GenBank/DDBJ databases">
        <title>Erysipelothrix larvae sp. LV19 isolated from the larval gut of the rhinoceros beetle, Trypoxylus dichotomus.</title>
        <authorList>
            <person name="Lim S."/>
            <person name="Kim B.-C."/>
        </authorList>
    </citation>
    <scope>NUCLEOTIDE SEQUENCE [LARGE SCALE GENOMIC DNA]</scope>
    <source>
        <strain evidence="8 9">LV19</strain>
    </source>
</reference>
<keyword evidence="2" id="KW-0694">RNA-binding</keyword>
<evidence type="ECO:0000256" key="3">
    <source>
        <dbReference type="ARBA" id="ARBA00023015"/>
    </source>
</evidence>
<dbReference type="SMART" id="SM01061">
    <property type="entry name" value="CAT_RBD"/>
    <property type="match status" value="1"/>
</dbReference>
<dbReference type="Gene3D" id="1.10.1790.10">
    <property type="entry name" value="PRD domain"/>
    <property type="match status" value="2"/>
</dbReference>
<dbReference type="Proteomes" id="UP000063781">
    <property type="component" value="Chromosome"/>
</dbReference>
<dbReference type="Pfam" id="PF03123">
    <property type="entry name" value="CAT_RBD"/>
    <property type="match status" value="1"/>
</dbReference>
<dbReference type="EMBL" id="CP013213">
    <property type="protein sequence ID" value="AMC93805.1"/>
    <property type="molecule type" value="Genomic_DNA"/>
</dbReference>
<dbReference type="InterPro" id="IPR036634">
    <property type="entry name" value="PRD_sf"/>
</dbReference>
<evidence type="ECO:0000256" key="2">
    <source>
        <dbReference type="ARBA" id="ARBA00022884"/>
    </source>
</evidence>
<dbReference type="Pfam" id="PF00874">
    <property type="entry name" value="PRD"/>
    <property type="match status" value="2"/>
</dbReference>
<dbReference type="InterPro" id="IPR036650">
    <property type="entry name" value="CAT_RNA-bd_dom_sf"/>
</dbReference>
<dbReference type="InterPro" id="IPR001550">
    <property type="entry name" value="Transcrpt_antitermin_CS"/>
</dbReference>
<evidence type="ECO:0000313" key="9">
    <source>
        <dbReference type="Proteomes" id="UP000063781"/>
    </source>
</evidence>
<dbReference type="PANTHER" id="PTHR30185">
    <property type="entry name" value="CRYPTIC BETA-GLUCOSIDE BGL OPERON ANTITERMINATOR"/>
    <property type="match status" value="1"/>
</dbReference>
<keyword evidence="5" id="KW-0804">Transcription</keyword>
<accession>A0A0X8H0F5</accession>
<dbReference type="PANTHER" id="PTHR30185:SF15">
    <property type="entry name" value="CRYPTIC BETA-GLUCOSIDE BGL OPERON ANTITERMINATOR"/>
    <property type="match status" value="1"/>
</dbReference>
<keyword evidence="1" id="KW-0677">Repeat</keyword>
<dbReference type="InterPro" id="IPR011608">
    <property type="entry name" value="PRD"/>
</dbReference>
<dbReference type="InterPro" id="IPR004341">
    <property type="entry name" value="CAT_RNA-bd_dom"/>
</dbReference>
<dbReference type="STRING" id="1514105.AOC36_07355"/>
<dbReference type="InterPro" id="IPR050661">
    <property type="entry name" value="BglG_antiterminators"/>
</dbReference>
<gene>
    <name evidence="8" type="ORF">AOC36_07355</name>
</gene>
<proteinExistence type="inferred from homology"/>
<evidence type="ECO:0000256" key="5">
    <source>
        <dbReference type="ARBA" id="ARBA00023163"/>
    </source>
</evidence>
<protein>
    <recommendedName>
        <fullName evidence="7">PRD domain-containing protein</fullName>
    </recommendedName>
</protein>
<dbReference type="PROSITE" id="PS51372">
    <property type="entry name" value="PRD_2"/>
    <property type="match status" value="2"/>
</dbReference>
<dbReference type="SUPFAM" id="SSF50151">
    <property type="entry name" value="SacY-like RNA-binding domain"/>
    <property type="match status" value="1"/>
</dbReference>
<comment type="similarity">
    <text evidence="6">Belongs to the transcriptional antiterminator BglG family.</text>
</comment>
<dbReference type="GO" id="GO:0003723">
    <property type="term" value="F:RNA binding"/>
    <property type="evidence" value="ECO:0007669"/>
    <property type="project" value="UniProtKB-KW"/>
</dbReference>
<sequence>MIIRKIFNNNCVQTVMDGKETIVTGPGVGFHMKAGETIDAQKIEKSFVIFDDNMAAFEKMLEQYPVLYFEITRDIAEYAATQLNETIDDKINISLTDHIAYAIERVHQGITMPSISNDMQLFFPEAYEIGLWALDYIERKIGIRLPEEEATYFTIHIVNASSSSEKYYANKSVKFLNDVMTIIASELNVTIETNSLSHRRLITHLKYLAHNIFHSNTPQTLETSDSFIKQIRASILKFNRCVDTIAKYCEKEYNYSLNADEKMYLTIHLHQVMKLKGSHDESKK</sequence>
<evidence type="ECO:0000256" key="6">
    <source>
        <dbReference type="ARBA" id="ARBA00038510"/>
    </source>
</evidence>
<dbReference type="OrthoDB" id="9813552at2"/>